<dbReference type="InterPro" id="IPR000601">
    <property type="entry name" value="PKD_dom"/>
</dbReference>
<dbReference type="InterPro" id="IPR026444">
    <property type="entry name" value="Secre_tail"/>
</dbReference>
<keyword evidence="6" id="KW-0732">Signal</keyword>
<keyword evidence="3 5" id="KW-0378">Hydrolase</keyword>
<dbReference type="Proteomes" id="UP001230496">
    <property type="component" value="Chromosome"/>
</dbReference>
<feature type="signal peptide" evidence="6">
    <location>
        <begin position="1"/>
        <end position="19"/>
    </location>
</feature>
<feature type="active site" description="Charge relay system" evidence="5">
    <location>
        <position position="159"/>
    </location>
</feature>
<dbReference type="GO" id="GO:0004252">
    <property type="term" value="F:serine-type endopeptidase activity"/>
    <property type="evidence" value="ECO:0007669"/>
    <property type="project" value="UniProtKB-UniRule"/>
</dbReference>
<feature type="domain" description="PKD" evidence="7">
    <location>
        <begin position="935"/>
        <end position="979"/>
    </location>
</feature>
<evidence type="ECO:0000256" key="3">
    <source>
        <dbReference type="ARBA" id="ARBA00022801"/>
    </source>
</evidence>
<dbReference type="Gene3D" id="3.40.50.200">
    <property type="entry name" value="Peptidase S8/S53 domain"/>
    <property type="match status" value="1"/>
</dbReference>
<feature type="active site" description="Charge relay system" evidence="5">
    <location>
        <position position="214"/>
    </location>
</feature>
<dbReference type="InterPro" id="IPR022398">
    <property type="entry name" value="Peptidase_S8_His-AS"/>
</dbReference>
<evidence type="ECO:0000259" key="7">
    <source>
        <dbReference type="PROSITE" id="PS50093"/>
    </source>
</evidence>
<evidence type="ECO:0000256" key="6">
    <source>
        <dbReference type="SAM" id="SignalP"/>
    </source>
</evidence>
<reference evidence="8 9" key="1">
    <citation type="submission" date="2023-08" db="EMBL/GenBank/DDBJ databases">
        <title>Comparative genomics and taxonomic characterization of three novel marine species of genus Marivirga.</title>
        <authorList>
            <person name="Muhammad N."/>
            <person name="Kim S.-G."/>
        </authorList>
    </citation>
    <scope>NUCLEOTIDE SEQUENCE [LARGE SCALE GENOMIC DNA]</scope>
    <source>
        <strain evidence="8 9">BDSF4-3</strain>
    </source>
</reference>
<evidence type="ECO:0000256" key="4">
    <source>
        <dbReference type="ARBA" id="ARBA00022825"/>
    </source>
</evidence>
<dbReference type="SMART" id="SM00089">
    <property type="entry name" value="PKD"/>
    <property type="match status" value="2"/>
</dbReference>
<dbReference type="InterPro" id="IPR022409">
    <property type="entry name" value="PKD/Chitinase_dom"/>
</dbReference>
<dbReference type="InterPro" id="IPR036852">
    <property type="entry name" value="Peptidase_S8/S53_dom_sf"/>
</dbReference>
<dbReference type="InterPro" id="IPR035986">
    <property type="entry name" value="PKD_dom_sf"/>
</dbReference>
<dbReference type="PROSITE" id="PS00137">
    <property type="entry name" value="SUBTILASE_HIS"/>
    <property type="match status" value="1"/>
</dbReference>
<dbReference type="Pfam" id="PF18962">
    <property type="entry name" value="Por_Secre_tail"/>
    <property type="match status" value="1"/>
</dbReference>
<organism evidence="8 9">
    <name type="scientific">Marivirga salinarum</name>
    <dbReference type="NCBI Taxonomy" id="3059078"/>
    <lineage>
        <taxon>Bacteria</taxon>
        <taxon>Pseudomonadati</taxon>
        <taxon>Bacteroidota</taxon>
        <taxon>Cytophagia</taxon>
        <taxon>Cytophagales</taxon>
        <taxon>Marivirgaceae</taxon>
        <taxon>Marivirga</taxon>
    </lineage>
</organism>
<comment type="similarity">
    <text evidence="1 5">Belongs to the peptidase S8 family.</text>
</comment>
<dbReference type="PROSITE" id="PS50093">
    <property type="entry name" value="PKD"/>
    <property type="match status" value="2"/>
</dbReference>
<dbReference type="InterPro" id="IPR013783">
    <property type="entry name" value="Ig-like_fold"/>
</dbReference>
<dbReference type="PRINTS" id="PR00723">
    <property type="entry name" value="SUBTILISIN"/>
</dbReference>
<dbReference type="SUPFAM" id="SSF52743">
    <property type="entry name" value="Subtilisin-like"/>
    <property type="match status" value="1"/>
</dbReference>
<dbReference type="SUPFAM" id="SSF49299">
    <property type="entry name" value="PKD domain"/>
    <property type="match status" value="2"/>
</dbReference>
<evidence type="ECO:0000256" key="1">
    <source>
        <dbReference type="ARBA" id="ARBA00011073"/>
    </source>
</evidence>
<sequence length="1401" mass="156510">MKYILTLLLSIFIFQQSLAQDYVPGLIVVKLKDEDQTNRKKSSNTLSLDLLEKDSKVKNIQYLGKKSGFFQRKQEKSRLDNIYKLDIKKDISEEDYIKYINSFDNIEYAERYPNVKPLYVPNDPEAQFGREQFHLAQINVYDAWNVTQGNEDIIIGVIDTGADLDHEDLVGNLYLNVDDSEDGVDNDNDGYIDNYYGWDFADNDNSPEADGSTHGTGVTGIAAAATDNNTGIAGIGFNTKFMPIKIFQTESNFSRNSYEAIIYAADQGCDVINLSWGSSGRYSQFAQDIINYAALEKDAVIVAAAGNTNAELDFFPASYDNVLSVGFVNADDSRNSNATYSDFIDLVAPGSGIYSTENNDTYATDGGSSYAAPMVAGAAALVRSVFPEWNALQVMEQLRVSTDDINDVANNSNFQYKFGKGRLNVFKALADYETPAIRISNVNYTNGLDEAAYFGDTLDITIEFTNFLEAAENISVSLTSSSPYVNILQGDFEIPALGTSQKITNENNSFKVVLSEDLPEDEALNFRILFEGEFYNDYQSFQIQSSPKIRLFEYNGWEFGFTATGNLGRSYATPFSNYAVTFDGKRLIDHMGLILSVGEDSLRRNTLVNPNSFQYLEEFQSTESLKRYDDITADFDVRSVFKEQDTISNPLNIYIDQRFLGWDDESNILIHQYQLQNRSKANYDSVYFALFTDYALSDKIDNKLNYDSAYQLSYAFNEAENEYVGLGFIGNQDSIFYAFDLAEENGHISDLENDSLRQNVIQNALQNPFSQRQAGELAGGNNVGGLHGLMISEFPAASTQSFSFALLRANSLAELQALIEKAREKDSLSALKPPFGKQILICRDDTPVIEAQDGYSLKVYASPSVDTTLYEGTAFETGTISNDSVFYISEIDTSGISSIRKRWILSITKPNAAFMVPDGPLLLEPEIDNVFRFMDESNKAVSWDWSFSNGFTSTNQNPNITIEEAGDYEVELIVSNTFGCKDTLIQSFQAVMRSPKPQITNQEVCKNESLSLNDPTIDEITVYADSLMNNKLFTGAEFVVEELDQDTVFFLRNETGEYPSTLVEVEVSIIPIAAKMEVSLDLNSSNEELQGVAISNSEYATNLIWMMGNDTLGTENEIYFNLKDLNDRQLKLMAISEYGCIDSTVFETTKSEIPEFDDYYLCQSQSVNLSALNTDAVYYFTDENLSEFIGKGSNVTVSAVSEDMTVYAVNVENIEPSDIVEVPIFVSNLSADFNASHDTINLAFEQNIILEALSESGTEWTWHLNGNEIGNSKNLQHEIGKAGVFTVELLVSDSLGCSAQSQQEVVVFNDPLLGTKNELKSYFSIFPNPADKMIHLTGDGQFKYDSYSIIDTKGKELMKGENDKPIIQTEIIDVSELKEGPYYLIIRKGKQEGSFLFVIRR</sequence>
<dbReference type="InterPro" id="IPR015500">
    <property type="entry name" value="Peptidase_S8_subtilisin-rel"/>
</dbReference>
<dbReference type="CDD" id="cd00146">
    <property type="entry name" value="PKD"/>
    <property type="match status" value="2"/>
</dbReference>
<evidence type="ECO:0000256" key="2">
    <source>
        <dbReference type="ARBA" id="ARBA00022670"/>
    </source>
</evidence>
<dbReference type="PROSITE" id="PS51892">
    <property type="entry name" value="SUBTILASE"/>
    <property type="match status" value="1"/>
</dbReference>
<evidence type="ECO:0000313" key="8">
    <source>
        <dbReference type="EMBL" id="WMN10901.1"/>
    </source>
</evidence>
<dbReference type="InterPro" id="IPR051048">
    <property type="entry name" value="Peptidase_S8/S53_subtilisin"/>
</dbReference>
<keyword evidence="4 5" id="KW-0720">Serine protease</keyword>
<gene>
    <name evidence="8" type="ORF">QYS49_36435</name>
</gene>
<feature type="active site" description="Charge relay system" evidence="5">
    <location>
        <position position="369"/>
    </location>
</feature>
<dbReference type="RefSeq" id="WP_308347443.1">
    <property type="nucleotide sequence ID" value="NZ_CP129971.1"/>
</dbReference>
<feature type="domain" description="PKD" evidence="7">
    <location>
        <begin position="1260"/>
        <end position="1307"/>
    </location>
</feature>
<evidence type="ECO:0000313" key="9">
    <source>
        <dbReference type="Proteomes" id="UP001230496"/>
    </source>
</evidence>
<protein>
    <submittedName>
        <fullName evidence="8">S8 family serine peptidase</fullName>
    </submittedName>
</protein>
<evidence type="ECO:0000256" key="5">
    <source>
        <dbReference type="PROSITE-ProRule" id="PRU01240"/>
    </source>
</evidence>
<feature type="chain" id="PRO_5041214895" evidence="6">
    <location>
        <begin position="20"/>
        <end position="1401"/>
    </location>
</feature>
<accession>A0AA51NC69</accession>
<dbReference type="EMBL" id="CP129971">
    <property type="protein sequence ID" value="WMN10901.1"/>
    <property type="molecule type" value="Genomic_DNA"/>
</dbReference>
<dbReference type="PANTHER" id="PTHR43399:SF4">
    <property type="entry name" value="CELL WALL-ASSOCIATED PROTEASE"/>
    <property type="match status" value="1"/>
</dbReference>
<dbReference type="PANTHER" id="PTHR43399">
    <property type="entry name" value="SUBTILISIN-RELATED"/>
    <property type="match status" value="1"/>
</dbReference>
<dbReference type="Pfam" id="PF18911">
    <property type="entry name" value="PKD_4"/>
    <property type="match status" value="1"/>
</dbReference>
<dbReference type="Pfam" id="PF00082">
    <property type="entry name" value="Peptidase_S8"/>
    <property type="match status" value="1"/>
</dbReference>
<dbReference type="Gene3D" id="2.60.40.10">
    <property type="entry name" value="Immunoglobulins"/>
    <property type="match status" value="2"/>
</dbReference>
<name>A0AA51NC69_9BACT</name>
<dbReference type="GO" id="GO:0006508">
    <property type="term" value="P:proteolysis"/>
    <property type="evidence" value="ECO:0007669"/>
    <property type="project" value="UniProtKB-KW"/>
</dbReference>
<keyword evidence="9" id="KW-1185">Reference proteome</keyword>
<proteinExistence type="inferred from homology"/>
<keyword evidence="2 5" id="KW-0645">Protease</keyword>
<dbReference type="KEGG" id="msaa:QYS49_36435"/>
<dbReference type="InterPro" id="IPR000209">
    <property type="entry name" value="Peptidase_S8/S53_dom"/>
</dbReference>